<gene>
    <name evidence="1" type="ORF">AB4Y39_13255</name>
</gene>
<accession>A0AB39HXL1</accession>
<dbReference type="RefSeq" id="WP_280042019.1">
    <property type="nucleotide sequence ID" value="NZ_CP162607.1"/>
</dbReference>
<protein>
    <submittedName>
        <fullName evidence="1">Uncharacterized protein</fullName>
    </submittedName>
</protein>
<evidence type="ECO:0000313" key="1">
    <source>
        <dbReference type="EMBL" id="XDK34701.1"/>
    </source>
</evidence>
<organism evidence="1">
    <name type="scientific">Pseudomonas sp. Hg7Tf</name>
    <dbReference type="NCBI Taxonomy" id="3236988"/>
    <lineage>
        <taxon>Bacteria</taxon>
        <taxon>Pseudomonadati</taxon>
        <taxon>Pseudomonadota</taxon>
        <taxon>Gammaproteobacteria</taxon>
        <taxon>Pseudomonadales</taxon>
        <taxon>Pseudomonadaceae</taxon>
        <taxon>Pseudomonas</taxon>
    </lineage>
</organism>
<sequence>MPKKAYECGSCNEVHQYESSAEDCCRPEVNEVWTCDVCEEAHDEKEDAEKCCASKVKARGTETVRCPSCYRDQELVLHAVEIEVAGHCSECNPHYSIEDTFKIGDLVEQQIAENLERTM</sequence>
<dbReference type="EMBL" id="CP162607">
    <property type="protein sequence ID" value="XDK34701.1"/>
    <property type="molecule type" value="Genomic_DNA"/>
</dbReference>
<reference evidence="1" key="1">
    <citation type="submission" date="2024-07" db="EMBL/GenBank/DDBJ databases">
        <title>Identification and characteristics of a novel species of coltsfoot's symbiotic bacteria.</title>
        <authorList>
            <person name="Juszczyk A."/>
            <person name="Jasielczuk I."/>
            <person name="Gurgul A."/>
            <person name="Rogala M."/>
            <person name="Kowalczyk A."/>
            <person name="Szmatola T."/>
            <person name="Kosecka-Strojek M."/>
            <person name="Arent Z."/>
            <person name="Latowski D."/>
        </authorList>
    </citation>
    <scope>NUCLEOTIDE SEQUENCE</scope>
    <source>
        <strain evidence="1">Hg7Tf</strain>
    </source>
</reference>
<proteinExistence type="predicted"/>
<dbReference type="AlphaFoldDB" id="A0AB39HXL1"/>
<name>A0AB39HXL1_9PSED</name>